<reference evidence="1" key="1">
    <citation type="journal article" date="2015" name="Nature">
        <title>Complex archaea that bridge the gap between prokaryotes and eukaryotes.</title>
        <authorList>
            <person name="Spang A."/>
            <person name="Saw J.H."/>
            <person name="Jorgensen S.L."/>
            <person name="Zaremba-Niedzwiedzka K."/>
            <person name="Martijn J."/>
            <person name="Lind A.E."/>
            <person name="van Eijk R."/>
            <person name="Schleper C."/>
            <person name="Guy L."/>
            <person name="Ettema T.J."/>
        </authorList>
    </citation>
    <scope>NUCLEOTIDE SEQUENCE</scope>
</reference>
<protein>
    <submittedName>
        <fullName evidence="1">Uncharacterized protein</fullName>
    </submittedName>
</protein>
<accession>A0A0F9TCM5</accession>
<proteinExistence type="predicted"/>
<gene>
    <name evidence="1" type="ORF">LCGC14_0745310</name>
</gene>
<comment type="caution">
    <text evidence="1">The sequence shown here is derived from an EMBL/GenBank/DDBJ whole genome shotgun (WGS) entry which is preliminary data.</text>
</comment>
<organism evidence="1">
    <name type="scientific">marine sediment metagenome</name>
    <dbReference type="NCBI Taxonomy" id="412755"/>
    <lineage>
        <taxon>unclassified sequences</taxon>
        <taxon>metagenomes</taxon>
        <taxon>ecological metagenomes</taxon>
    </lineage>
</organism>
<dbReference type="EMBL" id="LAZR01001774">
    <property type="protein sequence ID" value="KKN39248.1"/>
    <property type="molecule type" value="Genomic_DNA"/>
</dbReference>
<name>A0A0F9TCM5_9ZZZZ</name>
<dbReference type="AlphaFoldDB" id="A0A0F9TCM5"/>
<evidence type="ECO:0000313" key="1">
    <source>
        <dbReference type="EMBL" id="KKN39248.1"/>
    </source>
</evidence>
<sequence>MSDITRYSDTIPGTEGNYTWPVRFDKTTGGYLGITQEHDGGEPSERVLLSRRQVSALIAFYQGKRRA</sequence>